<accession>A0A559JDK9</accession>
<protein>
    <recommendedName>
        <fullName evidence="1">DUF5348 domain-containing protein</fullName>
    </recommendedName>
</protein>
<dbReference type="OrthoDB" id="9554183at2"/>
<dbReference type="AlphaFoldDB" id="A0A559JDK9"/>
<dbReference type="Pfam" id="PF17295">
    <property type="entry name" value="DUF5348"/>
    <property type="match status" value="1"/>
</dbReference>
<sequence>MKSPKTTKATFILKYDNGIDRWGYPLDNEDWSKDYFHCGDVFLLKIGEQMLKCHIEMDNDWYIISGNQRFRLHPREHYEIIIL</sequence>
<evidence type="ECO:0000259" key="1">
    <source>
        <dbReference type="Pfam" id="PF17295"/>
    </source>
</evidence>
<evidence type="ECO:0000313" key="2">
    <source>
        <dbReference type="EMBL" id="TVX97956.1"/>
    </source>
</evidence>
<feature type="domain" description="DUF5348" evidence="1">
    <location>
        <begin position="13"/>
        <end position="81"/>
    </location>
</feature>
<comment type="caution">
    <text evidence="2">The sequence shown here is derived from an EMBL/GenBank/DDBJ whole genome shotgun (WGS) entry which is preliminary data.</text>
</comment>
<dbReference type="InterPro" id="IPR035255">
    <property type="entry name" value="DUF5348"/>
</dbReference>
<keyword evidence="3" id="KW-1185">Reference proteome</keyword>
<evidence type="ECO:0000313" key="3">
    <source>
        <dbReference type="Proteomes" id="UP000316330"/>
    </source>
</evidence>
<reference evidence="2 3" key="1">
    <citation type="submission" date="2019-07" db="EMBL/GenBank/DDBJ databases">
        <authorList>
            <person name="Kim J."/>
        </authorList>
    </citation>
    <scope>NUCLEOTIDE SEQUENCE [LARGE SCALE GENOMIC DNA]</scope>
    <source>
        <strain evidence="2 3">G13</strain>
    </source>
</reference>
<dbReference type="Gene3D" id="2.40.10.390">
    <property type="match status" value="1"/>
</dbReference>
<dbReference type="RefSeq" id="WP_144704479.1">
    <property type="nucleotide sequence ID" value="NZ_VNJJ01000010.1"/>
</dbReference>
<dbReference type="Proteomes" id="UP000316330">
    <property type="component" value="Unassembled WGS sequence"/>
</dbReference>
<organism evidence="2 3">
    <name type="scientific">Cohnella terricola</name>
    <dbReference type="NCBI Taxonomy" id="1289167"/>
    <lineage>
        <taxon>Bacteria</taxon>
        <taxon>Bacillati</taxon>
        <taxon>Bacillota</taxon>
        <taxon>Bacilli</taxon>
        <taxon>Bacillales</taxon>
        <taxon>Paenibacillaceae</taxon>
        <taxon>Cohnella</taxon>
    </lineage>
</organism>
<gene>
    <name evidence="2" type="ORF">FPZ45_17065</name>
</gene>
<name>A0A559JDK9_9BACL</name>
<dbReference type="EMBL" id="VNJJ01000010">
    <property type="protein sequence ID" value="TVX97956.1"/>
    <property type="molecule type" value="Genomic_DNA"/>
</dbReference>
<proteinExistence type="predicted"/>